<dbReference type="AlphaFoldDB" id="A0A2K3DXT8"/>
<accession>A0A2K3DXT8</accession>
<dbReference type="EMBL" id="CM008964">
    <property type="protein sequence ID" value="PNW85335.1"/>
    <property type="molecule type" value="Genomic_DNA"/>
</dbReference>
<dbReference type="InParanoid" id="A0A2K3DXT8"/>
<organism evidence="2 3">
    <name type="scientific">Chlamydomonas reinhardtii</name>
    <name type="common">Chlamydomonas smithii</name>
    <dbReference type="NCBI Taxonomy" id="3055"/>
    <lineage>
        <taxon>Eukaryota</taxon>
        <taxon>Viridiplantae</taxon>
        <taxon>Chlorophyta</taxon>
        <taxon>core chlorophytes</taxon>
        <taxon>Chlorophyceae</taxon>
        <taxon>CS clade</taxon>
        <taxon>Chlamydomonadales</taxon>
        <taxon>Chlamydomonadaceae</taxon>
        <taxon>Chlamydomonas</taxon>
    </lineage>
</organism>
<evidence type="ECO:0000313" key="3">
    <source>
        <dbReference type="Proteomes" id="UP000006906"/>
    </source>
</evidence>
<gene>
    <name evidence="2" type="ORF">CHLRE_03g181576v5</name>
</gene>
<evidence type="ECO:0000313" key="2">
    <source>
        <dbReference type="EMBL" id="PNW85335.1"/>
    </source>
</evidence>
<proteinExistence type="predicted"/>
<feature type="region of interest" description="Disordered" evidence="1">
    <location>
        <begin position="120"/>
        <end position="157"/>
    </location>
</feature>
<dbReference type="ExpressionAtlas" id="A0A2K3DXT8">
    <property type="expression patterns" value="baseline and differential"/>
</dbReference>
<sequence>MRLRCRRLARGLSTLRSGVARVVDSLLVVAAGEFGVSLPPSVAFACGGANLSSSSSSSGASLSATGPARWWARAVLYFGGSGYSLLAGALDITDPATYGGGGVPSADNVAELVVTSGGACGSGSRTSPPLCPPAPPSSPPDAPSSPTSPPTAPPGLRVTAALPRANSSAAADPLAVQVALSAIATLVSGLVASQPSLMPFRRCWTWLWAWPSNNGVAPP</sequence>
<dbReference type="Gramene" id="PNW85335">
    <property type="protein sequence ID" value="PNW85335"/>
    <property type="gene ID" value="CHLRE_03g181576v5"/>
</dbReference>
<feature type="compositionally biased region" description="Pro residues" evidence="1">
    <location>
        <begin position="129"/>
        <end position="153"/>
    </location>
</feature>
<name>A0A2K3DXT8_CHLRE</name>
<dbReference type="KEGG" id="cre:CHLRE_03g181576v5"/>
<dbReference type="GeneID" id="66052902"/>
<dbReference type="Proteomes" id="UP000006906">
    <property type="component" value="Chromosome 3"/>
</dbReference>
<reference evidence="2 3" key="1">
    <citation type="journal article" date="2007" name="Science">
        <title>The Chlamydomonas genome reveals the evolution of key animal and plant functions.</title>
        <authorList>
            <person name="Merchant S.S."/>
            <person name="Prochnik S.E."/>
            <person name="Vallon O."/>
            <person name="Harris E.H."/>
            <person name="Karpowicz S.J."/>
            <person name="Witman G.B."/>
            <person name="Terry A."/>
            <person name="Salamov A."/>
            <person name="Fritz-Laylin L.K."/>
            <person name="Marechal-Drouard L."/>
            <person name="Marshall W.F."/>
            <person name="Qu L.H."/>
            <person name="Nelson D.R."/>
            <person name="Sanderfoot A.A."/>
            <person name="Spalding M.H."/>
            <person name="Kapitonov V.V."/>
            <person name="Ren Q."/>
            <person name="Ferris P."/>
            <person name="Lindquist E."/>
            <person name="Shapiro H."/>
            <person name="Lucas S.M."/>
            <person name="Grimwood J."/>
            <person name="Schmutz J."/>
            <person name="Cardol P."/>
            <person name="Cerutti H."/>
            <person name="Chanfreau G."/>
            <person name="Chen C.L."/>
            <person name="Cognat V."/>
            <person name="Croft M.T."/>
            <person name="Dent R."/>
            <person name="Dutcher S."/>
            <person name="Fernandez E."/>
            <person name="Fukuzawa H."/>
            <person name="Gonzalez-Ballester D."/>
            <person name="Gonzalez-Halphen D."/>
            <person name="Hallmann A."/>
            <person name="Hanikenne M."/>
            <person name="Hippler M."/>
            <person name="Inwood W."/>
            <person name="Jabbari K."/>
            <person name="Kalanon M."/>
            <person name="Kuras R."/>
            <person name="Lefebvre P.A."/>
            <person name="Lemaire S.D."/>
            <person name="Lobanov A.V."/>
            <person name="Lohr M."/>
            <person name="Manuell A."/>
            <person name="Meier I."/>
            <person name="Mets L."/>
            <person name="Mittag M."/>
            <person name="Mittelmeier T."/>
            <person name="Moroney J.V."/>
            <person name="Moseley J."/>
            <person name="Napoli C."/>
            <person name="Nedelcu A.M."/>
            <person name="Niyogi K."/>
            <person name="Novoselov S.V."/>
            <person name="Paulsen I.T."/>
            <person name="Pazour G."/>
            <person name="Purton S."/>
            <person name="Ral J.P."/>
            <person name="Riano-Pachon D.M."/>
            <person name="Riekhof W."/>
            <person name="Rymarquis L."/>
            <person name="Schroda M."/>
            <person name="Stern D."/>
            <person name="Umen J."/>
            <person name="Willows R."/>
            <person name="Wilson N."/>
            <person name="Zimmer S.L."/>
            <person name="Allmer J."/>
            <person name="Balk J."/>
            <person name="Bisova K."/>
            <person name="Chen C.J."/>
            <person name="Elias M."/>
            <person name="Gendler K."/>
            <person name="Hauser C."/>
            <person name="Lamb M.R."/>
            <person name="Ledford H."/>
            <person name="Long J.C."/>
            <person name="Minagawa J."/>
            <person name="Page M.D."/>
            <person name="Pan J."/>
            <person name="Pootakham W."/>
            <person name="Roje S."/>
            <person name="Rose A."/>
            <person name="Stahlberg E."/>
            <person name="Terauchi A.M."/>
            <person name="Yang P."/>
            <person name="Ball S."/>
            <person name="Bowler C."/>
            <person name="Dieckmann C.L."/>
            <person name="Gladyshev V.N."/>
            <person name="Green P."/>
            <person name="Jorgensen R."/>
            <person name="Mayfield S."/>
            <person name="Mueller-Roeber B."/>
            <person name="Rajamani S."/>
            <person name="Sayre R.T."/>
            <person name="Brokstein P."/>
            <person name="Dubchak I."/>
            <person name="Goodstein D."/>
            <person name="Hornick L."/>
            <person name="Huang Y.W."/>
            <person name="Jhaveri J."/>
            <person name="Luo Y."/>
            <person name="Martinez D."/>
            <person name="Ngau W.C."/>
            <person name="Otillar B."/>
            <person name="Poliakov A."/>
            <person name="Porter A."/>
            <person name="Szajkowski L."/>
            <person name="Werner G."/>
            <person name="Zhou K."/>
            <person name="Grigoriev I.V."/>
            <person name="Rokhsar D.S."/>
            <person name="Grossman A.R."/>
        </authorList>
    </citation>
    <scope>NUCLEOTIDE SEQUENCE [LARGE SCALE GENOMIC DNA]</scope>
    <source>
        <strain evidence="3">CC-503</strain>
    </source>
</reference>
<dbReference type="RefSeq" id="XP_042926180.1">
    <property type="nucleotide sequence ID" value="XM_043061051.1"/>
</dbReference>
<protein>
    <submittedName>
        <fullName evidence="2">Uncharacterized protein</fullName>
    </submittedName>
</protein>
<keyword evidence="3" id="KW-1185">Reference proteome</keyword>
<evidence type="ECO:0000256" key="1">
    <source>
        <dbReference type="SAM" id="MobiDB-lite"/>
    </source>
</evidence>